<reference evidence="2" key="1">
    <citation type="submission" date="2020-10" db="EMBL/GenBank/DDBJ databases">
        <authorList>
            <person name="Han B."/>
            <person name="Lu T."/>
            <person name="Zhao Q."/>
            <person name="Huang X."/>
            <person name="Zhao Y."/>
        </authorList>
    </citation>
    <scope>NUCLEOTIDE SEQUENCE</scope>
</reference>
<feature type="compositionally biased region" description="Basic residues" evidence="1">
    <location>
        <begin position="177"/>
        <end position="197"/>
    </location>
</feature>
<dbReference type="Proteomes" id="UP000604825">
    <property type="component" value="Unassembled WGS sequence"/>
</dbReference>
<evidence type="ECO:0000256" key="1">
    <source>
        <dbReference type="SAM" id="MobiDB-lite"/>
    </source>
</evidence>
<evidence type="ECO:0000313" key="3">
    <source>
        <dbReference type="Proteomes" id="UP000604825"/>
    </source>
</evidence>
<evidence type="ECO:0000313" key="2">
    <source>
        <dbReference type="EMBL" id="CAD6268587.1"/>
    </source>
</evidence>
<dbReference type="EMBL" id="CAJGYO010000014">
    <property type="protein sequence ID" value="CAD6268587.1"/>
    <property type="molecule type" value="Genomic_DNA"/>
</dbReference>
<dbReference type="AlphaFoldDB" id="A0A811RF96"/>
<name>A0A811RF96_9POAL</name>
<feature type="region of interest" description="Disordered" evidence="1">
    <location>
        <begin position="134"/>
        <end position="155"/>
    </location>
</feature>
<protein>
    <submittedName>
        <fullName evidence="2">Uncharacterized protein</fullName>
    </submittedName>
</protein>
<feature type="compositionally biased region" description="Basic and acidic residues" evidence="1">
    <location>
        <begin position="208"/>
        <end position="224"/>
    </location>
</feature>
<keyword evidence="3" id="KW-1185">Reference proteome</keyword>
<organism evidence="2 3">
    <name type="scientific">Miscanthus lutarioriparius</name>
    <dbReference type="NCBI Taxonomy" id="422564"/>
    <lineage>
        <taxon>Eukaryota</taxon>
        <taxon>Viridiplantae</taxon>
        <taxon>Streptophyta</taxon>
        <taxon>Embryophyta</taxon>
        <taxon>Tracheophyta</taxon>
        <taxon>Spermatophyta</taxon>
        <taxon>Magnoliopsida</taxon>
        <taxon>Liliopsida</taxon>
        <taxon>Poales</taxon>
        <taxon>Poaceae</taxon>
        <taxon>PACMAD clade</taxon>
        <taxon>Panicoideae</taxon>
        <taxon>Andropogonodae</taxon>
        <taxon>Andropogoneae</taxon>
        <taxon>Saccharinae</taxon>
        <taxon>Miscanthus</taxon>
    </lineage>
</organism>
<gene>
    <name evidence="2" type="ORF">NCGR_LOCUS51892</name>
</gene>
<comment type="caution">
    <text evidence="2">The sequence shown here is derived from an EMBL/GenBank/DDBJ whole genome shotgun (WGS) entry which is preliminary data.</text>
</comment>
<accession>A0A811RF96</accession>
<sequence length="303" mass="33851">MAMVSTVTVASSLRLAIPLLSAPSSSSSNTFRFPLHLYQHGSLPRRNPYQRGPNNHYCRPPSLNWHVRTTAQKKRPATKEFRRKAEGSGSLVDLSVAHGLPDRVGMGFGVQMRFRFPPKVYTCHTAQYVLPSPSGSASSIDLASLPPPHPSCSSGGAGDCSFFDGSARTPEMSLRYIYRRQPRAMGARGRRNLRSKRTSKDASASAEGGDHGEDTMKRNSKKDQFPSTKPTVQEEEDAQPPGAGKKEKKKRVVRERLPQGLIDVMIANSWTVYEIPSERLAQRLRTMPKERLKPRRWWPTSRP</sequence>
<proteinExistence type="predicted"/>
<feature type="region of interest" description="Disordered" evidence="1">
    <location>
        <begin position="177"/>
        <end position="252"/>
    </location>
</feature>